<reference evidence="1 2" key="1">
    <citation type="journal article" date="2025" name="Microbiol. Resour. Announc.">
        <title>Draft genome sequences for Neonectria magnoliae and Neonectria punicea, canker pathogens of Liriodendron tulipifera and Acer saccharum in West Virginia.</title>
        <authorList>
            <person name="Petronek H.M."/>
            <person name="Kasson M.T."/>
            <person name="Metheny A.M."/>
            <person name="Stauder C.M."/>
            <person name="Lovett B."/>
            <person name="Lynch S.C."/>
            <person name="Garnas J.R."/>
            <person name="Kasson L.R."/>
            <person name="Stajich J.E."/>
        </authorList>
    </citation>
    <scope>NUCLEOTIDE SEQUENCE [LARGE SCALE GENOMIC DNA]</scope>
    <source>
        <strain evidence="1 2">NRRL 64651</strain>
    </source>
</reference>
<proteinExistence type="predicted"/>
<dbReference type="EMBL" id="JAZAVK010000106">
    <property type="protein sequence ID" value="KAK7422613.1"/>
    <property type="molecule type" value="Genomic_DNA"/>
</dbReference>
<evidence type="ECO:0000313" key="1">
    <source>
        <dbReference type="EMBL" id="KAK7422613.1"/>
    </source>
</evidence>
<organism evidence="1 2">
    <name type="scientific">Neonectria magnoliae</name>
    <dbReference type="NCBI Taxonomy" id="2732573"/>
    <lineage>
        <taxon>Eukaryota</taxon>
        <taxon>Fungi</taxon>
        <taxon>Dikarya</taxon>
        <taxon>Ascomycota</taxon>
        <taxon>Pezizomycotina</taxon>
        <taxon>Sordariomycetes</taxon>
        <taxon>Hypocreomycetidae</taxon>
        <taxon>Hypocreales</taxon>
        <taxon>Nectriaceae</taxon>
        <taxon>Neonectria</taxon>
    </lineage>
</organism>
<gene>
    <name evidence="1" type="ORF">QQZ08_009419</name>
</gene>
<accession>A0ABR1HPF3</accession>
<dbReference type="Proteomes" id="UP001498421">
    <property type="component" value="Unassembled WGS sequence"/>
</dbReference>
<name>A0ABR1HPF3_9HYPO</name>
<evidence type="ECO:0000313" key="2">
    <source>
        <dbReference type="Proteomes" id="UP001498421"/>
    </source>
</evidence>
<keyword evidence="2" id="KW-1185">Reference proteome</keyword>
<comment type="caution">
    <text evidence="1">The sequence shown here is derived from an EMBL/GenBank/DDBJ whole genome shotgun (WGS) entry which is preliminary data.</text>
</comment>
<protein>
    <submittedName>
        <fullName evidence="1">Uncharacterized protein</fullName>
    </submittedName>
</protein>
<sequence>MDLLNILSLCDQLKPQLLTDILVSVSKRHPDLPIFNSPDWETELASAQRPVKPPSKPYERPRHGHVILNGKARLKVKATKKILKRTRVIEVVADMPGEDEDVLPPTWRKSNEGIYATLVPDTEDDSLLVDENDEESFSHFMVDGFGKQIVEAIGG</sequence>